<evidence type="ECO:0000256" key="1">
    <source>
        <dbReference type="ARBA" id="ARBA00010716"/>
    </source>
</evidence>
<proteinExistence type="inferred from homology"/>
<keyword evidence="2" id="KW-0479">Metal-binding</keyword>
<dbReference type="Proteomes" id="UP001597295">
    <property type="component" value="Unassembled WGS sequence"/>
</dbReference>
<dbReference type="EMBL" id="JBHUIP010000009">
    <property type="protein sequence ID" value="MFD2263115.1"/>
    <property type="molecule type" value="Genomic_DNA"/>
</dbReference>
<comment type="similarity">
    <text evidence="1 5">Belongs to the metallo-dependent hydrolases superfamily. NagA family.</text>
</comment>
<evidence type="ECO:0000256" key="4">
    <source>
        <dbReference type="ARBA" id="ARBA00023277"/>
    </source>
</evidence>
<dbReference type="RefSeq" id="WP_379876087.1">
    <property type="nucleotide sequence ID" value="NZ_JBHUIP010000009.1"/>
</dbReference>
<dbReference type="PANTHER" id="PTHR11113">
    <property type="entry name" value="N-ACETYLGLUCOSAMINE-6-PHOSPHATE DEACETYLASE"/>
    <property type="match status" value="1"/>
</dbReference>
<sequence>MSRSGDMRLFADRVFTGYRWLGPTTVVVENGRVAALESGEVQATAKLDKGHFLAPGFIDVQVNGGGDVLLNDHPTLEGMEAIAAAHRKYGTTGLLPTLITDDVEKPRNLKALATQAIDFQSSGILGVHLEGPFLNVARKGVHRAEAITPLTDNDLGWMTTPFAGALLITLAPEQTSLAAIRRLAAAGALICAGHTAATYDQMMQAVDNGVRGFTHLYNAMTPQTGREPGAVGAALDTPDTYAGVIVDGFHVHAASLRSAIKAKGEDRIMLVTDAMPPVGGKSAEFYIDGRRIIADGGRLVTEEGTLAGAAIDMATTVRNVRDLLGLPIEAGLRMGSLVPANFLRRPDLGRIRIGARADFVALDNDIQVQGTWVNGV</sequence>
<evidence type="ECO:0000259" key="6">
    <source>
        <dbReference type="Pfam" id="PF01979"/>
    </source>
</evidence>
<dbReference type="EC" id="3.5.1.25" evidence="7"/>
<keyword evidence="8" id="KW-1185">Reference proteome</keyword>
<evidence type="ECO:0000256" key="3">
    <source>
        <dbReference type="ARBA" id="ARBA00022801"/>
    </source>
</evidence>
<dbReference type="PANTHER" id="PTHR11113:SF14">
    <property type="entry name" value="N-ACETYLGLUCOSAMINE-6-PHOSPHATE DEACETYLASE"/>
    <property type="match status" value="1"/>
</dbReference>
<dbReference type="Gene3D" id="2.30.40.10">
    <property type="entry name" value="Urease, subunit C, domain 1"/>
    <property type="match status" value="1"/>
</dbReference>
<accession>A0ABW5DRK5</accession>
<dbReference type="InterPro" id="IPR006680">
    <property type="entry name" value="Amidohydro-rel"/>
</dbReference>
<keyword evidence="4 5" id="KW-0119">Carbohydrate metabolism</keyword>
<evidence type="ECO:0000256" key="2">
    <source>
        <dbReference type="ARBA" id="ARBA00022723"/>
    </source>
</evidence>
<organism evidence="7 8">
    <name type="scientific">Lacibacterium aquatile</name>
    <dbReference type="NCBI Taxonomy" id="1168082"/>
    <lineage>
        <taxon>Bacteria</taxon>
        <taxon>Pseudomonadati</taxon>
        <taxon>Pseudomonadota</taxon>
        <taxon>Alphaproteobacteria</taxon>
        <taxon>Rhodospirillales</taxon>
        <taxon>Rhodospirillaceae</taxon>
    </lineage>
</organism>
<dbReference type="PIRSF" id="PIRSF038994">
    <property type="entry name" value="NagA"/>
    <property type="match status" value="1"/>
</dbReference>
<comment type="caution">
    <text evidence="7">The sequence shown here is derived from an EMBL/GenBank/DDBJ whole genome shotgun (WGS) entry which is preliminary data.</text>
</comment>
<dbReference type="InterPro" id="IPR003764">
    <property type="entry name" value="GlcNAc_6-P_deAcase"/>
</dbReference>
<feature type="domain" description="Amidohydrolase-related" evidence="6">
    <location>
        <begin position="53"/>
        <end position="375"/>
    </location>
</feature>
<evidence type="ECO:0000313" key="8">
    <source>
        <dbReference type="Proteomes" id="UP001597295"/>
    </source>
</evidence>
<keyword evidence="3 5" id="KW-0378">Hydrolase</keyword>
<gene>
    <name evidence="7" type="primary">nagA</name>
    <name evidence="7" type="ORF">ACFSM5_09475</name>
</gene>
<protein>
    <submittedName>
        <fullName evidence="7">N-acetylglucosamine-6-phosphate deacetylase</fullName>
        <ecNumber evidence="7">3.5.1.25</ecNumber>
    </submittedName>
</protein>
<dbReference type="Pfam" id="PF01979">
    <property type="entry name" value="Amidohydro_1"/>
    <property type="match status" value="1"/>
</dbReference>
<evidence type="ECO:0000256" key="5">
    <source>
        <dbReference type="PIRNR" id="PIRNR038994"/>
    </source>
</evidence>
<dbReference type="Gene3D" id="3.20.20.140">
    <property type="entry name" value="Metal-dependent hydrolases"/>
    <property type="match status" value="1"/>
</dbReference>
<dbReference type="InterPro" id="IPR032466">
    <property type="entry name" value="Metal_Hydrolase"/>
</dbReference>
<reference evidence="8" key="1">
    <citation type="journal article" date="2019" name="Int. J. Syst. Evol. Microbiol.">
        <title>The Global Catalogue of Microorganisms (GCM) 10K type strain sequencing project: providing services to taxonomists for standard genome sequencing and annotation.</title>
        <authorList>
            <consortium name="The Broad Institute Genomics Platform"/>
            <consortium name="The Broad Institute Genome Sequencing Center for Infectious Disease"/>
            <person name="Wu L."/>
            <person name="Ma J."/>
        </authorList>
    </citation>
    <scope>NUCLEOTIDE SEQUENCE [LARGE SCALE GENOMIC DNA]</scope>
    <source>
        <strain evidence="8">CGMCC 1.19062</strain>
    </source>
</reference>
<evidence type="ECO:0000313" key="7">
    <source>
        <dbReference type="EMBL" id="MFD2263115.1"/>
    </source>
</evidence>
<dbReference type="GO" id="GO:0008448">
    <property type="term" value="F:N-acetylglucosamine-6-phosphate deacetylase activity"/>
    <property type="evidence" value="ECO:0007669"/>
    <property type="project" value="UniProtKB-EC"/>
</dbReference>
<name>A0ABW5DRK5_9PROT</name>
<dbReference type="SUPFAM" id="SSF51556">
    <property type="entry name" value="Metallo-dependent hydrolases"/>
    <property type="match status" value="1"/>
</dbReference>
<dbReference type="InterPro" id="IPR011059">
    <property type="entry name" value="Metal-dep_hydrolase_composite"/>
</dbReference>
<dbReference type="SUPFAM" id="SSF51338">
    <property type="entry name" value="Composite domain of metallo-dependent hydrolases"/>
    <property type="match status" value="1"/>
</dbReference>
<dbReference type="NCBIfam" id="TIGR00221">
    <property type="entry name" value="nagA"/>
    <property type="match status" value="1"/>
</dbReference>